<evidence type="ECO:0000256" key="6">
    <source>
        <dbReference type="SAM" id="MobiDB-lite"/>
    </source>
</evidence>
<dbReference type="PANTHER" id="PTHR12322">
    <property type="entry name" value="DOUBLESEX AND MAB-3 RELATED TRANSCRIPTION FACTOR DMRT"/>
    <property type="match status" value="1"/>
</dbReference>
<organism evidence="7 8">
    <name type="scientific">Anopheles arabiensis</name>
    <name type="common">Mosquito</name>
    <dbReference type="NCBI Taxonomy" id="7173"/>
    <lineage>
        <taxon>Eukaryota</taxon>
        <taxon>Metazoa</taxon>
        <taxon>Ecdysozoa</taxon>
        <taxon>Arthropoda</taxon>
        <taxon>Hexapoda</taxon>
        <taxon>Insecta</taxon>
        <taxon>Pterygota</taxon>
        <taxon>Neoptera</taxon>
        <taxon>Endopterygota</taxon>
        <taxon>Diptera</taxon>
        <taxon>Nematocera</taxon>
        <taxon>Culicoidea</taxon>
        <taxon>Culicidae</taxon>
        <taxon>Anophelinae</taxon>
        <taxon>Anopheles</taxon>
    </lineage>
</organism>
<name>A0A3F2YSM5_ANOAR</name>
<keyword evidence="3 5" id="KW-0238">DNA-binding</keyword>
<dbReference type="AlphaFoldDB" id="A0A3F2YSM5"/>
<dbReference type="PANTHER" id="PTHR12322:SF100">
    <property type="entry name" value="PROTEIN DOUBLESEX"/>
    <property type="match status" value="1"/>
</dbReference>
<keyword evidence="4 5" id="KW-0539">Nucleus</keyword>
<feature type="compositionally biased region" description="Polar residues" evidence="6">
    <location>
        <begin position="596"/>
        <end position="607"/>
    </location>
</feature>
<feature type="region of interest" description="Disordered" evidence="6">
    <location>
        <begin position="251"/>
        <end position="358"/>
    </location>
</feature>
<evidence type="ECO:0000313" key="7">
    <source>
        <dbReference type="EnsemblMetazoa" id="AARA017740-PC"/>
    </source>
</evidence>
<dbReference type="PROSITE" id="PS50809">
    <property type="entry name" value="DM_2"/>
    <property type="match status" value="1"/>
</dbReference>
<reference evidence="7" key="1">
    <citation type="submission" date="2022-08" db="UniProtKB">
        <authorList>
            <consortium name="EnsemblMetazoa"/>
        </authorList>
    </citation>
    <scope>IDENTIFICATION</scope>
    <source>
        <strain evidence="7">Dongola</strain>
    </source>
</reference>
<sequence>MVSQDRWTEAMSDSGYDSRTDGNGAASSCNNSLNPRTPPNCARCRNHGLKIGLKGHKRYCKYRACQCEKCCLTAERQRVMALQTALRRAQTQDEQRALNEGEVPPEPVANIHIPKLSELKDLKHNMIHNSQPRSFDCDSSTGSMASAPGTSSVPLTIHRRSPGVPHHVPEPQHMGATHSCVSPEPVNLLPDDELVKRAQWLLEKLGYPWEMMPLMYVILKSADGDVQKAHQRIDEGKRHIKTYEALVKSSLDPNSDRLTEDDDEDENISVTRTNSTIRSRSSSLSRSRSCSRQAETPRADDRALNLDTKFKPSASSSSTGCDRDDGDCSAFDDSASVVRGHGRTAQSTGSRGRSHSKRYHTLPAEHIGSHMAAAQSRSPAPDDEPVVSVSVYESLVEAASKKTRTFSPPRGEAEDLHAARKASPHDERDEPTPAQPYEAYLESVRRSKKCFALKDSEAPGEEPTGYEKEKEPRIPYSLPKSTFERLDLLKKPNGLTFPMYKYSGIEPNNFALPLLLPGLEAVNRTLYSTPFPAQLLPSSLYPSVSSESTTVPMFHTHFLGYQPPLQLPHVEHFYRKEQQQQQQQQQQQGLAEPKEPTSSSSPGSNRLTPPKGAFFYASAVENSLTAQQASIATIH</sequence>
<dbReference type="GO" id="GO:0007548">
    <property type="term" value="P:sex differentiation"/>
    <property type="evidence" value="ECO:0007669"/>
    <property type="project" value="TreeGrafter"/>
</dbReference>
<feature type="region of interest" description="Disordered" evidence="6">
    <location>
        <begin position="575"/>
        <end position="612"/>
    </location>
</feature>
<dbReference type="Pfam" id="PF00751">
    <property type="entry name" value="DM"/>
    <property type="match status" value="1"/>
</dbReference>
<dbReference type="Gene3D" id="4.10.1040.10">
    <property type="entry name" value="DM DNA-binding domain"/>
    <property type="match status" value="1"/>
</dbReference>
<keyword evidence="1 5" id="KW-0479">Metal-binding</keyword>
<dbReference type="SMART" id="SM00301">
    <property type="entry name" value="DM"/>
    <property type="match status" value="1"/>
</dbReference>
<feature type="compositionally biased region" description="Basic and acidic residues" evidence="6">
    <location>
        <begin position="295"/>
        <end position="310"/>
    </location>
</feature>
<proteinExistence type="predicted"/>
<dbReference type="InterPro" id="IPR036407">
    <property type="entry name" value="DM_DNA-bd_sf"/>
</dbReference>
<dbReference type="GO" id="GO:0000981">
    <property type="term" value="F:DNA-binding transcription factor activity, RNA polymerase II-specific"/>
    <property type="evidence" value="ECO:0007669"/>
    <property type="project" value="TreeGrafter"/>
</dbReference>
<keyword evidence="2 5" id="KW-0862">Zinc</keyword>
<dbReference type="EMBL" id="APCN01002627">
    <property type="status" value="NOT_ANNOTATED_CDS"/>
    <property type="molecule type" value="Genomic_DNA"/>
</dbReference>
<evidence type="ECO:0000256" key="5">
    <source>
        <dbReference type="PROSITE-ProRule" id="PRU00070"/>
    </source>
</evidence>
<dbReference type="VEuPathDB" id="VectorBase:AARA017740"/>
<dbReference type="EnsemblMetazoa" id="AARA017740-RC">
    <property type="protein sequence ID" value="AARA017740-PC"/>
    <property type="gene ID" value="AARA017740"/>
</dbReference>
<protein>
    <submittedName>
        <fullName evidence="7">Uncharacterized protein</fullName>
    </submittedName>
</protein>
<dbReference type="InterPro" id="IPR026607">
    <property type="entry name" value="DMRT"/>
</dbReference>
<feature type="region of interest" description="Disordered" evidence="6">
    <location>
        <begin position="401"/>
        <end position="434"/>
    </location>
</feature>
<dbReference type="Gene3D" id="1.10.8.10">
    <property type="entry name" value="DNA helicase RuvA subunit, C-terminal domain"/>
    <property type="match status" value="1"/>
</dbReference>
<dbReference type="InterPro" id="IPR014932">
    <property type="entry name" value="DSX_dimer"/>
</dbReference>
<dbReference type="SMART" id="SM01143">
    <property type="entry name" value="DSX_dimer"/>
    <property type="match status" value="1"/>
</dbReference>
<dbReference type="InterPro" id="IPR001275">
    <property type="entry name" value="DM_DNA-bd"/>
</dbReference>
<dbReference type="Pfam" id="PF08828">
    <property type="entry name" value="DSX_dimer"/>
    <property type="match status" value="1"/>
</dbReference>
<dbReference type="VEuPathDB" id="VectorBase:AARA21_015550"/>
<dbReference type="GO" id="GO:0005634">
    <property type="term" value="C:nucleus"/>
    <property type="evidence" value="ECO:0007669"/>
    <property type="project" value="UniProtKB-SubCell"/>
</dbReference>
<dbReference type="PROSITE" id="PS40000">
    <property type="entry name" value="DM_1"/>
    <property type="match status" value="1"/>
</dbReference>
<comment type="subcellular location">
    <subcellularLocation>
        <location evidence="5">Nucleus</location>
    </subcellularLocation>
</comment>
<feature type="region of interest" description="Disordered" evidence="6">
    <location>
        <begin position="132"/>
        <end position="154"/>
    </location>
</feature>
<feature type="compositionally biased region" description="Low complexity" evidence="6">
    <location>
        <begin position="579"/>
        <end position="588"/>
    </location>
</feature>
<dbReference type="EMBL" id="APCN01002629">
    <property type="status" value="NOT_ANNOTATED_CDS"/>
    <property type="molecule type" value="Genomic_DNA"/>
</dbReference>
<evidence type="ECO:0000256" key="3">
    <source>
        <dbReference type="ARBA" id="ARBA00023125"/>
    </source>
</evidence>
<dbReference type="GO" id="GO:0000978">
    <property type="term" value="F:RNA polymerase II cis-regulatory region sequence-specific DNA binding"/>
    <property type="evidence" value="ECO:0007669"/>
    <property type="project" value="TreeGrafter"/>
</dbReference>
<dbReference type="SUPFAM" id="SSF82927">
    <property type="entry name" value="Cysteine-rich DNA binding domain, (DM domain)"/>
    <property type="match status" value="1"/>
</dbReference>
<evidence type="ECO:0000256" key="1">
    <source>
        <dbReference type="ARBA" id="ARBA00022723"/>
    </source>
</evidence>
<feature type="DNA-binding region" description="DM" evidence="5">
    <location>
        <begin position="41"/>
        <end position="88"/>
    </location>
</feature>
<dbReference type="EMBL" id="APCN01002628">
    <property type="status" value="NOT_ANNOTATED_CDS"/>
    <property type="molecule type" value="Genomic_DNA"/>
</dbReference>
<dbReference type="Proteomes" id="UP000075840">
    <property type="component" value="Unassembled WGS sequence"/>
</dbReference>
<accession>A0A3F2YSM5</accession>
<evidence type="ECO:0000256" key="4">
    <source>
        <dbReference type="ARBA" id="ARBA00023242"/>
    </source>
</evidence>
<keyword evidence="8" id="KW-1185">Reference proteome</keyword>
<dbReference type="GO" id="GO:0046872">
    <property type="term" value="F:metal ion binding"/>
    <property type="evidence" value="ECO:0007669"/>
    <property type="project" value="UniProtKB-KW"/>
</dbReference>
<dbReference type="FunFam" id="4.10.1040.10:FF:000001">
    <property type="entry name" value="doublesex- and mab-3-related transcription factor 1"/>
    <property type="match status" value="1"/>
</dbReference>
<feature type="region of interest" description="Disordered" evidence="6">
    <location>
        <begin position="1"/>
        <end position="32"/>
    </location>
</feature>
<evidence type="ECO:0000256" key="2">
    <source>
        <dbReference type="ARBA" id="ARBA00022833"/>
    </source>
</evidence>
<feature type="compositionally biased region" description="Basic and acidic residues" evidence="6">
    <location>
        <begin position="411"/>
        <end position="431"/>
    </location>
</feature>
<feature type="compositionally biased region" description="Low complexity" evidence="6">
    <location>
        <begin position="269"/>
        <end position="292"/>
    </location>
</feature>
<evidence type="ECO:0000313" key="8">
    <source>
        <dbReference type="Proteomes" id="UP000075840"/>
    </source>
</evidence>